<proteinExistence type="predicted"/>
<evidence type="ECO:0000313" key="2">
    <source>
        <dbReference type="Proteomes" id="UP000789920"/>
    </source>
</evidence>
<comment type="caution">
    <text evidence="1">The sequence shown here is derived from an EMBL/GenBank/DDBJ whole genome shotgun (WGS) entry which is preliminary data.</text>
</comment>
<feature type="non-terminal residue" evidence="1">
    <location>
        <position position="74"/>
    </location>
</feature>
<reference evidence="1" key="1">
    <citation type="submission" date="2021-06" db="EMBL/GenBank/DDBJ databases">
        <authorList>
            <person name="Kallberg Y."/>
            <person name="Tangrot J."/>
            <person name="Rosling A."/>
        </authorList>
    </citation>
    <scope>NUCLEOTIDE SEQUENCE</scope>
    <source>
        <strain evidence="1">MA461A</strain>
    </source>
</reference>
<keyword evidence="2" id="KW-1185">Reference proteome</keyword>
<dbReference type="Proteomes" id="UP000789920">
    <property type="component" value="Unassembled WGS sequence"/>
</dbReference>
<accession>A0ACA9QZ70</accession>
<evidence type="ECO:0000313" key="1">
    <source>
        <dbReference type="EMBL" id="CAG8770275.1"/>
    </source>
</evidence>
<gene>
    <name evidence="1" type="ORF">RPERSI_LOCUS16324</name>
</gene>
<organism evidence="1 2">
    <name type="scientific">Racocetra persica</name>
    <dbReference type="NCBI Taxonomy" id="160502"/>
    <lineage>
        <taxon>Eukaryota</taxon>
        <taxon>Fungi</taxon>
        <taxon>Fungi incertae sedis</taxon>
        <taxon>Mucoromycota</taxon>
        <taxon>Glomeromycotina</taxon>
        <taxon>Glomeromycetes</taxon>
        <taxon>Diversisporales</taxon>
        <taxon>Gigasporaceae</taxon>
        <taxon>Racocetra</taxon>
    </lineage>
</organism>
<protein>
    <submittedName>
        <fullName evidence="1">25826_t:CDS:1</fullName>
    </submittedName>
</protein>
<sequence>MVSRQIKLTVSYLSILLISCVTGTQYLFSAYSTKIQERLGFSSVQINTIGSACNYGVFLSKPFLGYFADKYGAR</sequence>
<dbReference type="EMBL" id="CAJVQC010040188">
    <property type="protein sequence ID" value="CAG8770275.1"/>
    <property type="molecule type" value="Genomic_DNA"/>
</dbReference>
<name>A0ACA9QZ70_9GLOM</name>